<feature type="repeat" description="WD" evidence="3">
    <location>
        <begin position="1229"/>
        <end position="1252"/>
    </location>
</feature>
<dbReference type="InterPro" id="IPR015943">
    <property type="entry name" value="WD40/YVTN_repeat-like_dom_sf"/>
</dbReference>
<sequence>MVSQTDPRPDEEAGSASIGDEMSVAVATLTEPVDESALLAQQSTEHAVESHRANVSEAPTSSSKSDKRTNGMAWTALRTSLQYLHDSSSAVPMLSSAVGILLSCIDGLEAVAKNREDYEELALTLCAMSDGLKQLSGSGSLCDSVSNLSLSIERQAIEIRRKLDHTEVNNFRTANANEEELLRHYRRVQSLFQQLQANASVNTWSMMNEQSVNSRLDTLHTVKEAVHDSSLSTQVSRRSCTEGTRTAILAGLDTWLLDPSSASIYWMNGMAGTGKTTIAYSFCEQAEKRKQLAASFFCSRNAVECRNTSRIVPTIAYQLARYSTPYRSALCKVLGQNPDIGSKHVQKQFEQLLKEPLQQVKASIPDDLVVVIDALDECDDRNGVDLILDMLFRYAGQVPLKFLVTSRPEPEIYHRMQLHTQSRAVIHLHDIEASLVRADIALYLTEELAFMSPSRTEVEQLAHRSGCLFIYAATLVRYILYGKRVANPRQRLQSVLNLTSESTKKHAEIDALYTAILESALHEAQMEEHETQDVKTVLRTVLFSQEPIDVETIAALGGLDDPERVVYALQPLRSVIYQSEKTGLVSPLHASFPDFLLSYQRSGAFFCDVVQYSQLLAQRCFGVMKSQLRFNICELESSFVPDDEVNDLDARIEMNITRTLGYVCQYWASHLGMATRSGVLTRMLNEFLSQRLLFWMEVLNVMKMIDTGIDMLQKATVWISQIGSPVSEEALIKLVDDSYTFVTNVAGSAASRSTAHIYISCLPFCSRSSEVYKHYWKRTQGLLQLKGSLIDQRDSAAIASWQDEKTLVGAFSSDGSRFLGGRGDALVIRNVYNGVILVGPMLGHTDRVCACSFSMDGSRAVSASKDGTVRIWDAYSGKLIVNPIKYDTSHIIALGSPGDVPDPVPVPFISIATHCIQSIVWSPDGTRIAGCFALTSTIYLWDANTGMLLHVLQDPLKTVRMLAMSPDGTLLASASGSSVQLWRVQDGTLAAPPYVGHTPFTVVCTAFTPDSTRVVSCSRDIQVWRIYDGSLISKIAFDIKFSRLAVSPDGTQVVSATSDWSGTLGSTLRVWKLDDGTLLAGPYHSGISINLLGYTPEGTRLISHGGGGGIIAVWAVQGIKSNPTTFHRTIGSPMTMFSVDATHLLTRDIYSKAIGRWDVHDGSFSHISDEGYTFPDKAAKSLSSPNGCYTVTLTQGWNGTRQVIDSSNKSIVLGPWPFLMGSPSIGAQFSQDSTKLVIGSRDGTVTLWDLDTRVAIAGPFSGHSKPIHYVALSPDNSLIASAAENTQRILNTFDPILDIVTTTNPKLGPLSNLSSNRFKEGWCIQNDGWVTNTSLDLLFWVPFEFRLAWPALHTSLIITRIGTVQVPKQSVFLGEAWHKCYNSD</sequence>
<dbReference type="PROSITE" id="PS50837">
    <property type="entry name" value="NACHT"/>
    <property type="match status" value="1"/>
</dbReference>
<evidence type="ECO:0000256" key="3">
    <source>
        <dbReference type="PROSITE-ProRule" id="PRU00221"/>
    </source>
</evidence>
<comment type="caution">
    <text evidence="6">The sequence shown here is derived from an EMBL/GenBank/DDBJ whole genome shotgun (WGS) entry which is preliminary data.</text>
</comment>
<evidence type="ECO:0000313" key="7">
    <source>
        <dbReference type="Proteomes" id="UP000663831"/>
    </source>
</evidence>
<organism evidence="6 7">
    <name type="scientific">Rhizoctonia solani</name>
    <dbReference type="NCBI Taxonomy" id="456999"/>
    <lineage>
        <taxon>Eukaryota</taxon>
        <taxon>Fungi</taxon>
        <taxon>Dikarya</taxon>
        <taxon>Basidiomycota</taxon>
        <taxon>Agaricomycotina</taxon>
        <taxon>Agaricomycetes</taxon>
        <taxon>Cantharellales</taxon>
        <taxon>Ceratobasidiaceae</taxon>
        <taxon>Rhizoctonia</taxon>
    </lineage>
</organism>
<evidence type="ECO:0000256" key="2">
    <source>
        <dbReference type="ARBA" id="ARBA00022737"/>
    </source>
</evidence>
<dbReference type="PANTHER" id="PTHR19848:SF8">
    <property type="entry name" value="F-BOX AND WD REPEAT DOMAIN CONTAINING 7"/>
    <property type="match status" value="1"/>
</dbReference>
<reference evidence="6" key="1">
    <citation type="submission" date="2021-01" db="EMBL/GenBank/DDBJ databases">
        <authorList>
            <person name="Kaushik A."/>
        </authorList>
    </citation>
    <scope>NUCLEOTIDE SEQUENCE</scope>
    <source>
        <strain evidence="6">AG3-1AP</strain>
    </source>
</reference>
<feature type="repeat" description="WD" evidence="3">
    <location>
        <begin position="841"/>
        <end position="882"/>
    </location>
</feature>
<evidence type="ECO:0000256" key="1">
    <source>
        <dbReference type="ARBA" id="ARBA00022574"/>
    </source>
</evidence>
<dbReference type="Gene3D" id="3.40.50.300">
    <property type="entry name" value="P-loop containing nucleotide triphosphate hydrolases"/>
    <property type="match status" value="1"/>
</dbReference>
<accession>A0A8H2WUY5</accession>
<keyword evidence="1 3" id="KW-0853">WD repeat</keyword>
<dbReference type="PANTHER" id="PTHR19848">
    <property type="entry name" value="WD40 REPEAT PROTEIN"/>
    <property type="match status" value="1"/>
</dbReference>
<dbReference type="SUPFAM" id="SSF52540">
    <property type="entry name" value="P-loop containing nucleoside triphosphate hydrolases"/>
    <property type="match status" value="1"/>
</dbReference>
<feature type="region of interest" description="Disordered" evidence="4">
    <location>
        <begin position="35"/>
        <end position="70"/>
    </location>
</feature>
<dbReference type="InterPro" id="IPR019775">
    <property type="entry name" value="WD40_repeat_CS"/>
</dbReference>
<dbReference type="PROSITE" id="PS50294">
    <property type="entry name" value="WD_REPEATS_REGION"/>
    <property type="match status" value="1"/>
</dbReference>
<dbReference type="SUPFAM" id="SSF50993">
    <property type="entry name" value="Peptidase/esterase 'gauge' domain"/>
    <property type="match status" value="1"/>
</dbReference>
<keyword evidence="2" id="KW-0677">Repeat</keyword>
<dbReference type="InterPro" id="IPR036322">
    <property type="entry name" value="WD40_repeat_dom_sf"/>
</dbReference>
<dbReference type="SUPFAM" id="SSF50978">
    <property type="entry name" value="WD40 repeat-like"/>
    <property type="match status" value="1"/>
</dbReference>
<dbReference type="PROSITE" id="PS50082">
    <property type="entry name" value="WD_REPEATS_2"/>
    <property type="match status" value="2"/>
</dbReference>
<dbReference type="Gene3D" id="2.130.10.10">
    <property type="entry name" value="YVTN repeat-like/Quinoprotein amine dehydrogenase"/>
    <property type="match status" value="4"/>
</dbReference>
<dbReference type="InterPro" id="IPR056884">
    <property type="entry name" value="NPHP3-like_N"/>
</dbReference>
<proteinExistence type="predicted"/>
<gene>
    <name evidence="6" type="ORF">RDB_LOCUS20932</name>
</gene>
<dbReference type="InterPro" id="IPR001680">
    <property type="entry name" value="WD40_rpt"/>
</dbReference>
<evidence type="ECO:0000313" key="6">
    <source>
        <dbReference type="EMBL" id="CAE6409743.1"/>
    </source>
</evidence>
<dbReference type="SMART" id="SM00320">
    <property type="entry name" value="WD40"/>
    <property type="match status" value="7"/>
</dbReference>
<dbReference type="Pfam" id="PF00400">
    <property type="entry name" value="WD40"/>
    <property type="match status" value="6"/>
</dbReference>
<protein>
    <recommendedName>
        <fullName evidence="5">NACHT domain-containing protein</fullName>
    </recommendedName>
</protein>
<dbReference type="PROSITE" id="PS00678">
    <property type="entry name" value="WD_REPEATS_1"/>
    <property type="match status" value="1"/>
</dbReference>
<feature type="domain" description="NACHT" evidence="5">
    <location>
        <begin position="263"/>
        <end position="408"/>
    </location>
</feature>
<dbReference type="EMBL" id="CAJMWV010000661">
    <property type="protein sequence ID" value="CAE6409743.1"/>
    <property type="molecule type" value="Genomic_DNA"/>
</dbReference>
<evidence type="ECO:0000256" key="4">
    <source>
        <dbReference type="SAM" id="MobiDB-lite"/>
    </source>
</evidence>
<dbReference type="InterPro" id="IPR027417">
    <property type="entry name" value="P-loop_NTPase"/>
</dbReference>
<feature type="region of interest" description="Disordered" evidence="4">
    <location>
        <begin position="1"/>
        <end position="22"/>
    </location>
</feature>
<evidence type="ECO:0000259" key="5">
    <source>
        <dbReference type="PROSITE" id="PS50837"/>
    </source>
</evidence>
<dbReference type="Pfam" id="PF24883">
    <property type="entry name" value="NPHP3_N"/>
    <property type="match status" value="1"/>
</dbReference>
<name>A0A8H2WUY5_9AGAM</name>
<dbReference type="Proteomes" id="UP000663831">
    <property type="component" value="Unassembled WGS sequence"/>
</dbReference>
<dbReference type="InterPro" id="IPR007111">
    <property type="entry name" value="NACHT_NTPase"/>
</dbReference>